<protein>
    <submittedName>
        <fullName evidence="17">Uncharacterized protein</fullName>
    </submittedName>
</protein>
<feature type="region of interest" description="Disordered" evidence="13">
    <location>
        <begin position="366"/>
        <end position="386"/>
    </location>
</feature>
<evidence type="ECO:0000259" key="15">
    <source>
        <dbReference type="PROSITE" id="PS50222"/>
    </source>
</evidence>
<dbReference type="InterPro" id="IPR039261">
    <property type="entry name" value="FNR_nucleotide-bd"/>
</dbReference>
<keyword evidence="18" id="KW-1185">Reference proteome</keyword>
<dbReference type="GO" id="GO:0005509">
    <property type="term" value="F:calcium ion binding"/>
    <property type="evidence" value="ECO:0007669"/>
    <property type="project" value="InterPro"/>
</dbReference>
<evidence type="ECO:0000259" key="16">
    <source>
        <dbReference type="PROSITE" id="PS51384"/>
    </source>
</evidence>
<dbReference type="SFLD" id="SFLDG01169">
    <property type="entry name" value="NADPH_oxidase_subgroup_(NOX)"/>
    <property type="match status" value="1"/>
</dbReference>
<evidence type="ECO:0000256" key="10">
    <source>
        <dbReference type="ARBA" id="ARBA00022989"/>
    </source>
</evidence>
<feature type="domain" description="EF-hand" evidence="15">
    <location>
        <begin position="281"/>
        <end position="316"/>
    </location>
</feature>
<dbReference type="CDD" id="cd06186">
    <property type="entry name" value="NOX_Duox_like_FAD_NADP"/>
    <property type="match status" value="1"/>
</dbReference>
<dbReference type="OrthoDB" id="167398at2759"/>
<dbReference type="SUPFAM" id="SSF63380">
    <property type="entry name" value="Riboflavin synthase domain-like"/>
    <property type="match status" value="1"/>
</dbReference>
<dbReference type="InterPro" id="IPR000778">
    <property type="entry name" value="Cyt_b245_heavy_chain"/>
</dbReference>
<dbReference type="GO" id="GO:0005886">
    <property type="term" value="C:plasma membrane"/>
    <property type="evidence" value="ECO:0007669"/>
    <property type="project" value="TreeGrafter"/>
</dbReference>
<dbReference type="InterPro" id="IPR017927">
    <property type="entry name" value="FAD-bd_FR_type"/>
</dbReference>
<keyword evidence="12 14" id="KW-0472">Membrane</keyword>
<dbReference type="InterPro" id="IPR017938">
    <property type="entry name" value="Riboflavin_synthase-like_b-brl"/>
</dbReference>
<comment type="caution">
    <text evidence="17">The sequence shown here is derived from an EMBL/GenBank/DDBJ whole genome shotgun (WGS) entry which is preliminary data.</text>
</comment>
<evidence type="ECO:0000256" key="5">
    <source>
        <dbReference type="ARBA" id="ARBA00022692"/>
    </source>
</evidence>
<keyword evidence="3" id="KW-0575">Peroxidase</keyword>
<dbReference type="SUPFAM" id="SSF52343">
    <property type="entry name" value="Ferredoxin reductase-like, C-terminal NADP-linked domain"/>
    <property type="match status" value="1"/>
</dbReference>
<evidence type="ECO:0000256" key="14">
    <source>
        <dbReference type="SAM" id="Phobius"/>
    </source>
</evidence>
<evidence type="ECO:0000313" key="17">
    <source>
        <dbReference type="EMBL" id="KAH7415573.1"/>
    </source>
</evidence>
<dbReference type="GO" id="GO:0004601">
    <property type="term" value="F:peroxidase activity"/>
    <property type="evidence" value="ECO:0007669"/>
    <property type="project" value="UniProtKB-KW"/>
</dbReference>
<proteinExistence type="inferred from homology"/>
<dbReference type="EMBL" id="CM035419">
    <property type="protein sequence ID" value="KAH7415573.1"/>
    <property type="molecule type" value="Genomic_DNA"/>
</dbReference>
<dbReference type="CDD" id="cd00051">
    <property type="entry name" value="EFh"/>
    <property type="match status" value="1"/>
</dbReference>
<evidence type="ECO:0000256" key="11">
    <source>
        <dbReference type="ARBA" id="ARBA00023002"/>
    </source>
</evidence>
<keyword evidence="6" id="KW-0479">Metal-binding</keyword>
<evidence type="ECO:0000256" key="13">
    <source>
        <dbReference type="SAM" id="MobiDB-lite"/>
    </source>
</evidence>
<dbReference type="PANTHER" id="PTHR11972:SF153">
    <property type="entry name" value="SUPEROXIDE-GENERATING NADPH OXIDASE HEAVY CHAIN SUBUNIT A"/>
    <property type="match status" value="1"/>
</dbReference>
<dbReference type="GO" id="GO:0009653">
    <property type="term" value="P:anatomical structure morphogenesis"/>
    <property type="evidence" value="ECO:0007669"/>
    <property type="project" value="UniProtKB-ARBA"/>
</dbReference>
<dbReference type="Gene3D" id="2.40.30.10">
    <property type="entry name" value="Translation factors"/>
    <property type="match status" value="1"/>
</dbReference>
<keyword evidence="10 14" id="KW-1133">Transmembrane helix</keyword>
<dbReference type="EMBL" id="CM035419">
    <property type="protein sequence ID" value="KAH7415571.1"/>
    <property type="molecule type" value="Genomic_DNA"/>
</dbReference>
<dbReference type="Gene3D" id="1.10.238.10">
    <property type="entry name" value="EF-hand"/>
    <property type="match status" value="1"/>
</dbReference>
<accession>A0A8T2TCW8</accession>
<dbReference type="Pfam" id="PF08414">
    <property type="entry name" value="NADPH_Ox"/>
    <property type="match status" value="1"/>
</dbReference>
<dbReference type="PRINTS" id="PR00466">
    <property type="entry name" value="GP91PHOX"/>
</dbReference>
<dbReference type="Pfam" id="PF08030">
    <property type="entry name" value="NAD_binding_6"/>
    <property type="match status" value="1"/>
</dbReference>
<dbReference type="FunFam" id="2.40.30.10:FF:000059">
    <property type="entry name" value="dual oxidase isoform X1"/>
    <property type="match status" value="1"/>
</dbReference>
<evidence type="ECO:0000256" key="8">
    <source>
        <dbReference type="ARBA" id="ARBA00022837"/>
    </source>
</evidence>
<dbReference type="GO" id="GO:0016175">
    <property type="term" value="F:superoxide-generating NAD(P)H oxidase activity"/>
    <property type="evidence" value="ECO:0007669"/>
    <property type="project" value="UniProtKB-ARBA"/>
</dbReference>
<dbReference type="Proteomes" id="UP000825935">
    <property type="component" value="Chromosome 14"/>
</dbReference>
<comment type="similarity">
    <text evidence="2">Belongs to the RBOH (TC 5.B.1.3) family.</text>
</comment>
<evidence type="ECO:0000256" key="6">
    <source>
        <dbReference type="ARBA" id="ARBA00022723"/>
    </source>
</evidence>
<dbReference type="InterPro" id="IPR050369">
    <property type="entry name" value="RBOH/FRE"/>
</dbReference>
<evidence type="ECO:0000256" key="9">
    <source>
        <dbReference type="ARBA" id="ARBA00022857"/>
    </source>
</evidence>
<dbReference type="InterPro" id="IPR013623">
    <property type="entry name" value="NADPH_Ox"/>
</dbReference>
<feature type="domain" description="FAD-binding FR-type" evidence="16">
    <location>
        <begin position="637"/>
        <end position="764"/>
    </location>
</feature>
<evidence type="ECO:0000256" key="12">
    <source>
        <dbReference type="ARBA" id="ARBA00023136"/>
    </source>
</evidence>
<dbReference type="GO" id="GO:0042742">
    <property type="term" value="P:defense response to bacterium"/>
    <property type="evidence" value="ECO:0007669"/>
    <property type="project" value="UniProtKB-ARBA"/>
</dbReference>
<dbReference type="PROSITE" id="PS51384">
    <property type="entry name" value="FAD_FR"/>
    <property type="match status" value="1"/>
</dbReference>
<keyword evidence="5 14" id="KW-0812">Transmembrane</keyword>
<dbReference type="PROSITE" id="PS50222">
    <property type="entry name" value="EF_HAND_2"/>
    <property type="match status" value="2"/>
</dbReference>
<name>A0A8T2TCW8_CERRI</name>
<evidence type="ECO:0000256" key="1">
    <source>
        <dbReference type="ARBA" id="ARBA00004141"/>
    </source>
</evidence>
<keyword evidence="8" id="KW-0106">Calcium</keyword>
<dbReference type="InterPro" id="IPR018247">
    <property type="entry name" value="EF_Hand_1_Ca_BS"/>
</dbReference>
<reference evidence="17" key="1">
    <citation type="submission" date="2021-08" db="EMBL/GenBank/DDBJ databases">
        <title>WGS assembly of Ceratopteris richardii.</title>
        <authorList>
            <person name="Marchant D.B."/>
            <person name="Chen G."/>
            <person name="Jenkins J."/>
            <person name="Shu S."/>
            <person name="Leebens-Mack J."/>
            <person name="Grimwood J."/>
            <person name="Schmutz J."/>
            <person name="Soltis P."/>
            <person name="Soltis D."/>
            <person name="Chen Z.-H."/>
        </authorList>
    </citation>
    <scope>NUCLEOTIDE SEQUENCE</scope>
    <source>
        <strain evidence="17">Whitten #5841</strain>
        <tissue evidence="17">Leaf</tissue>
    </source>
</reference>
<comment type="subcellular location">
    <subcellularLocation>
        <location evidence="1">Membrane</location>
        <topology evidence="1">Multi-pass membrane protein</topology>
    </subcellularLocation>
</comment>
<gene>
    <name evidence="17" type="ORF">KP509_14G052800</name>
</gene>
<dbReference type="InterPro" id="IPR013130">
    <property type="entry name" value="Fe3_Rdtase_TM_dom"/>
</dbReference>
<dbReference type="SUPFAM" id="SSF47473">
    <property type="entry name" value="EF-hand"/>
    <property type="match status" value="1"/>
</dbReference>
<dbReference type="GO" id="GO:0016174">
    <property type="term" value="F:NAD(P)H oxidase H2O2-forming activity"/>
    <property type="evidence" value="ECO:0007669"/>
    <property type="project" value="TreeGrafter"/>
</dbReference>
<dbReference type="OMA" id="HESVEWI"/>
<dbReference type="PROSITE" id="PS00018">
    <property type="entry name" value="EF_HAND_1"/>
    <property type="match status" value="1"/>
</dbReference>
<keyword evidence="4" id="KW-0285">Flavoprotein</keyword>
<feature type="compositionally biased region" description="Polar residues" evidence="13">
    <location>
        <begin position="369"/>
        <end position="379"/>
    </location>
</feature>
<evidence type="ECO:0000313" key="18">
    <source>
        <dbReference type="Proteomes" id="UP000825935"/>
    </source>
</evidence>
<dbReference type="Gene3D" id="3.40.50.80">
    <property type="entry name" value="Nucleotide-binding domain of ferredoxin-NADP reductase (FNR) module"/>
    <property type="match status" value="1"/>
</dbReference>
<dbReference type="EMBL" id="CM035419">
    <property type="protein sequence ID" value="KAH7415574.1"/>
    <property type="molecule type" value="Genomic_DNA"/>
</dbReference>
<evidence type="ECO:0000256" key="3">
    <source>
        <dbReference type="ARBA" id="ARBA00022559"/>
    </source>
</evidence>
<dbReference type="InterPro" id="IPR011992">
    <property type="entry name" value="EF-hand-dom_pair"/>
</dbReference>
<dbReference type="AlphaFoldDB" id="A0A8T2TCW8"/>
<dbReference type="Pfam" id="PF08022">
    <property type="entry name" value="FAD_binding_8"/>
    <property type="match status" value="1"/>
</dbReference>
<dbReference type="InterPro" id="IPR002048">
    <property type="entry name" value="EF_hand_dom"/>
</dbReference>
<feature type="domain" description="EF-hand" evidence="15">
    <location>
        <begin position="325"/>
        <end position="360"/>
    </location>
</feature>
<evidence type="ECO:0000256" key="2">
    <source>
        <dbReference type="ARBA" id="ARBA00007975"/>
    </source>
</evidence>
<dbReference type="InterPro" id="IPR013112">
    <property type="entry name" value="FAD-bd_8"/>
</dbReference>
<dbReference type="PANTHER" id="PTHR11972">
    <property type="entry name" value="NADPH OXIDASE"/>
    <property type="match status" value="1"/>
</dbReference>
<sequence length="981" mass="111974">MDREDTSTMAMEKNMMPGKFHTSSKFNEVSTSNCTQLRYLFSEECSESIGEQAQTQHNLREIKIERCSGKFYKEDQPNAVDFYGPTRDAENNYCAPVSSWKLCGNLKDRNDVESAGLSRTQATIPVPGSSARILPVMCSPLQSSEHPRQSSVLDDAHYEIDKEHCKKSGEVSRTSLYSTTSSAGASYALEGLRFINRATSCCKADQKFHCWEAVERRFHKLVSADGSLSRSNFAACIGMEDSEAFAGELFDALARNNGEDNLTSISLEDLKDYWSQITDDCFHSRAQIFFNLCDKDSDGRIAEEEVKEMIMLSASSNKLSIMEEQAEEYASLIMQELDVDRQGYIELSHLESLFRAVDHELGRDDSMRRSNSAISSGLPPSSKPSRRKRQILKNVLTLYWKTIYFFWDHWQRIWVLTFWIAAMSGLFTWKFIQYKNRTDFKIMGYCVCTAKGAAETLKLNMSLILLPVCRNFMTWLRSTFLGSIMPFNDNINFHKVIAVGIALGTIMHAGSHLGCDFPRIATADHKLFIDTIARDFGNKQPSVMDIILTLEVMSGIIMVVFMCFAYLLASHWFRRNTVKLPWPFHRLTGFNAFWYSHHIFLLVYAILVVHSIYLFLAHGWSQKTTWMYLMAPVLLYMGERLLRVFRAQQYKVNTVKAAIYPGDVLALCMTKPPGFQYESGMYIFLQCPAISPFEWHPFSITSAPGDRHLTVHIRASGDWTMEIKRVFKEALEYSEKKYDVKENEHDPRFPKLCIDGPYGAPAQDYKKYEVLLLIGVGIGATPFISVMKDVLNHIRLEELNSVDLSNNSITSSKSNDSPLHSSCASPVPLISMASPRRSRRKNRPPAQVYFYWITREQRSFEWFRGVMNEVAETDQRAVIEMHNYLTSVYEEGDARSALITLVQALHRARSGVDILSGTRVRTHFARPNWHRVFSRIVEAHPGARIGVFYCGPSVLAKELDRLSSHFSQSSSSKLEFHKENF</sequence>
<dbReference type="InterPro" id="IPR013121">
    <property type="entry name" value="Fe_red_NAD-bd_6"/>
</dbReference>
<organism evidence="17 18">
    <name type="scientific">Ceratopteris richardii</name>
    <name type="common">Triangle waterfern</name>
    <dbReference type="NCBI Taxonomy" id="49495"/>
    <lineage>
        <taxon>Eukaryota</taxon>
        <taxon>Viridiplantae</taxon>
        <taxon>Streptophyta</taxon>
        <taxon>Embryophyta</taxon>
        <taxon>Tracheophyta</taxon>
        <taxon>Polypodiopsida</taxon>
        <taxon>Polypodiidae</taxon>
        <taxon>Polypodiales</taxon>
        <taxon>Pteridineae</taxon>
        <taxon>Pteridaceae</taxon>
        <taxon>Parkerioideae</taxon>
        <taxon>Ceratopteris</taxon>
    </lineage>
</organism>
<keyword evidence="9" id="KW-0521">NADP</keyword>
<evidence type="ECO:0000256" key="4">
    <source>
        <dbReference type="ARBA" id="ARBA00022630"/>
    </source>
</evidence>
<keyword evidence="7" id="KW-0274">FAD</keyword>
<evidence type="ECO:0000256" key="7">
    <source>
        <dbReference type="ARBA" id="ARBA00022827"/>
    </source>
</evidence>
<feature type="transmembrane region" description="Helical" evidence="14">
    <location>
        <begin position="593"/>
        <end position="616"/>
    </location>
</feature>
<keyword evidence="11" id="KW-0560">Oxidoreductase</keyword>
<feature type="transmembrane region" description="Helical" evidence="14">
    <location>
        <begin position="546"/>
        <end position="573"/>
    </location>
</feature>
<dbReference type="Pfam" id="PF01794">
    <property type="entry name" value="Ferric_reduct"/>
    <property type="match status" value="1"/>
</dbReference>
<feature type="transmembrane region" description="Helical" evidence="14">
    <location>
        <begin position="413"/>
        <end position="432"/>
    </location>
</feature>